<reference evidence="2" key="1">
    <citation type="journal article" date="2020" name="Stud. Mycol.">
        <title>101 Dothideomycetes genomes: a test case for predicting lifestyles and emergence of pathogens.</title>
        <authorList>
            <person name="Haridas S."/>
            <person name="Albert R."/>
            <person name="Binder M."/>
            <person name="Bloem J."/>
            <person name="Labutti K."/>
            <person name="Salamov A."/>
            <person name="Andreopoulos B."/>
            <person name="Baker S."/>
            <person name="Barry K."/>
            <person name="Bills G."/>
            <person name="Bluhm B."/>
            <person name="Cannon C."/>
            <person name="Castanera R."/>
            <person name="Culley D."/>
            <person name="Daum C."/>
            <person name="Ezra D."/>
            <person name="Gonzalez J."/>
            <person name="Henrissat B."/>
            <person name="Kuo A."/>
            <person name="Liang C."/>
            <person name="Lipzen A."/>
            <person name="Lutzoni F."/>
            <person name="Magnuson J."/>
            <person name="Mondo S."/>
            <person name="Nolan M."/>
            <person name="Ohm R."/>
            <person name="Pangilinan J."/>
            <person name="Park H.-J."/>
            <person name="Ramirez L."/>
            <person name="Alfaro M."/>
            <person name="Sun H."/>
            <person name="Tritt A."/>
            <person name="Yoshinaga Y."/>
            <person name="Zwiers L.-H."/>
            <person name="Turgeon B."/>
            <person name="Goodwin S."/>
            <person name="Spatafora J."/>
            <person name="Crous P."/>
            <person name="Grigoriev I."/>
        </authorList>
    </citation>
    <scope>NUCLEOTIDE SEQUENCE</scope>
    <source>
        <strain evidence="2">ATCC 16933</strain>
    </source>
</reference>
<feature type="region of interest" description="Disordered" evidence="1">
    <location>
        <begin position="506"/>
        <end position="531"/>
    </location>
</feature>
<evidence type="ECO:0000313" key="2">
    <source>
        <dbReference type="EMBL" id="KAF2461460.1"/>
    </source>
</evidence>
<dbReference type="EMBL" id="MU001671">
    <property type="protein sequence ID" value="KAF2461460.1"/>
    <property type="molecule type" value="Genomic_DNA"/>
</dbReference>
<dbReference type="AlphaFoldDB" id="A0A6A6PC44"/>
<dbReference type="PANTHER" id="PTHR47256:SF10">
    <property type="entry name" value="ZN(II)2CYS6 TRANSCRIPTION FACTOR (EUROFUNG)"/>
    <property type="match status" value="1"/>
</dbReference>
<gene>
    <name evidence="2" type="ORF">BDY21DRAFT_86949</name>
</gene>
<sequence>MDGLNFLDGVPGSAAVEDSKAADHPTVYLPYICVSAAPWTNITNDDEFVSHAISLFLTWDHPWYNCIERSSFLGAMGEARLLDSKVMPESEFCSPSLVNAIIALGCLHSRHPTAFETSGNAKTRGRHFLKLADELLEHEILHRKPKIATLSSMFLNLTAHGIHGEPVFGTEKFEEFYRIYDDLRLGDPHTLPPDYYINRDVRARFDAISEITWGLYCQDVSHSITGGHPPRLNRPQIAQTFAFKANGKSSHYDDSTMEADGCIMYDPNDTWWPYPHPGIPEPSRVKECLKAKCDLSNLVQDMWDCIDSPESPAWLKHDSGEPGKVQRAMDIFDKLKLWKTKLPEPLAPGGSTLPHVMLLRGYYDTVVINLFRSMQEARVLLDGTYSTLHHEIEHPRTYVFTHCISLAATTAEFRNRYTLFRHWLTMQFAWAVAWTLLFHLDAAFGEPTTDAFVDAVRALRELAQKFELAAQVVVTLRKMAEDYEVELPPRAVRWLYPVDRLRQRQRQLQLQHQHQRQGAGGDRRRRATATSADAAELADALALLDEVKMDDPDQVLSDIRIPVTIPKRYRTDGHKHLKGRGTFGPEIADVMTNLRAMHIADDD</sequence>
<protein>
    <recommendedName>
        <fullName evidence="4">Transcription factor domain-containing protein</fullName>
    </recommendedName>
</protein>
<evidence type="ECO:0000313" key="3">
    <source>
        <dbReference type="Proteomes" id="UP000799766"/>
    </source>
</evidence>
<organism evidence="2 3">
    <name type="scientific">Lineolata rhizophorae</name>
    <dbReference type="NCBI Taxonomy" id="578093"/>
    <lineage>
        <taxon>Eukaryota</taxon>
        <taxon>Fungi</taxon>
        <taxon>Dikarya</taxon>
        <taxon>Ascomycota</taxon>
        <taxon>Pezizomycotina</taxon>
        <taxon>Dothideomycetes</taxon>
        <taxon>Dothideomycetes incertae sedis</taxon>
        <taxon>Lineolatales</taxon>
        <taxon>Lineolataceae</taxon>
        <taxon>Lineolata</taxon>
    </lineage>
</organism>
<dbReference type="CDD" id="cd12148">
    <property type="entry name" value="fungal_TF_MHR"/>
    <property type="match status" value="1"/>
</dbReference>
<dbReference type="InterPro" id="IPR053187">
    <property type="entry name" value="Notoamide_regulator"/>
</dbReference>
<proteinExistence type="predicted"/>
<name>A0A6A6PC44_9PEZI</name>
<accession>A0A6A6PC44</accession>
<keyword evidence="3" id="KW-1185">Reference proteome</keyword>
<dbReference type="OrthoDB" id="5595695at2759"/>
<dbReference type="Proteomes" id="UP000799766">
    <property type="component" value="Unassembled WGS sequence"/>
</dbReference>
<evidence type="ECO:0008006" key="4">
    <source>
        <dbReference type="Google" id="ProtNLM"/>
    </source>
</evidence>
<dbReference type="PANTHER" id="PTHR47256">
    <property type="entry name" value="ZN(II)2CYS6 TRANSCRIPTION FACTOR (EUROFUNG)-RELATED"/>
    <property type="match status" value="1"/>
</dbReference>
<evidence type="ECO:0000256" key="1">
    <source>
        <dbReference type="SAM" id="MobiDB-lite"/>
    </source>
</evidence>